<dbReference type="Pfam" id="PF14196">
    <property type="entry name" value="ATC_hydrolase"/>
    <property type="match status" value="1"/>
</dbReference>
<gene>
    <name evidence="1" type="ORF">MNBD_NITROSPINAE03-583</name>
</gene>
<name>A0A3B1BXN1_9ZZZZ</name>
<dbReference type="EMBL" id="UOGB01000260">
    <property type="protein sequence ID" value="VAX23096.1"/>
    <property type="molecule type" value="Genomic_DNA"/>
</dbReference>
<reference evidence="1" key="1">
    <citation type="submission" date="2018-06" db="EMBL/GenBank/DDBJ databases">
        <authorList>
            <person name="Zhirakovskaya E."/>
        </authorList>
    </citation>
    <scope>NUCLEOTIDE SEQUENCE</scope>
</reference>
<sequence>MSAFLGPIHHWLFNKISHMEDRAFHIASILENNGKAEIAKNKVEEYGPRLAGADLAELVGDASIHQFMYSLISKVEVFEAGLVEAAGDNYETVKKGVEEHGKMSAQEAVNRQGEKPEDLESLYKYINDSQLEGMPCDPGAMVEQLDDGRLAYRHTACNHIQNWEYTNCPSSKMCGIHNAWLKGFVSGLNDSAEYSVEQTIADGAQTCSALITLSK</sequence>
<protein>
    <submittedName>
        <fullName evidence="1">Hypothetical co-occurring with RIC</fullName>
    </submittedName>
</protein>
<dbReference type="InterPro" id="IPR026002">
    <property type="entry name" value="ATC_hydrolase-like"/>
</dbReference>
<dbReference type="AlphaFoldDB" id="A0A3B1BXN1"/>
<proteinExistence type="predicted"/>
<accession>A0A3B1BXN1</accession>
<organism evidence="1">
    <name type="scientific">hydrothermal vent metagenome</name>
    <dbReference type="NCBI Taxonomy" id="652676"/>
    <lineage>
        <taxon>unclassified sequences</taxon>
        <taxon>metagenomes</taxon>
        <taxon>ecological metagenomes</taxon>
    </lineage>
</organism>
<evidence type="ECO:0000313" key="1">
    <source>
        <dbReference type="EMBL" id="VAX23096.1"/>
    </source>
</evidence>